<evidence type="ECO:0000259" key="3">
    <source>
        <dbReference type="PROSITE" id="PS51233"/>
    </source>
</evidence>
<dbReference type="AlphaFoldDB" id="A0A8J6TTR3"/>
<dbReference type="SMART" id="SM00216">
    <property type="entry name" value="VWD"/>
    <property type="match status" value="1"/>
</dbReference>
<name>A0A8J6TTR3_9FLAO</name>
<dbReference type="PANTHER" id="PTHR13802">
    <property type="entry name" value="MUCIN 4-RELATED"/>
    <property type="match status" value="1"/>
</dbReference>
<protein>
    <submittedName>
        <fullName evidence="4">VWD domain-containing protein</fullName>
    </submittedName>
</protein>
<feature type="compositionally biased region" description="Low complexity" evidence="1">
    <location>
        <begin position="607"/>
        <end position="629"/>
    </location>
</feature>
<sequence>MKKTILISFLLGSVISFAQDNNYQRVKAELVEWDAVRGEWLAESFNAMANDQPIPDRTFPEDLTPAEMYALVPTDRQERIRTIVQQPSTTQNRTPETTQSGTTRVPVGTTPSTGRTPDNGNRYITYVSRPGCPLTMGRTYGDPHIRTFDGKSYSFQTAGEYVLSSSPDRMFEVQARQRPQTNEVSLNTAVAMNVYGDRVGIYASEGPDGQAGTPVRVNGRAVYVNNETFYLPRGGTIQNTGNEYVVTWPTGEKVQAKLSSTSGMRFMNISVYVYECNGNYFGLMGNANGRSDDDFSGAGSRANLASSTIFDPFGSRDFGRSTSAMEREHLAFLARDFGNQFLVNDQTSLFDYGFGQSSWTFYDPSFPRTHLTLGDLTQADRDRARRECERQGILADDMSGCVMDLAHANIQPNPRPSTPNRTTGRDLNPVSDRKPNVNRTDVYERAPSSGITGERTPSTTGSGGRVTGGEQGSTLDHEAKPVEGKKPVTTDEERTFEHVPSGERTGSEPVNPVRGESTSSEREKPIVTDRETVRKPVGGSTVTAEEKQPVISTPTPVNRPTPVTPATAKPERSSGTTTTRPSGSSTGSTTTRPTTTTPVERKPTPAPATTTPSKTTTVTPGSIKTTGTTKSGGGGTVTTPSPGRR</sequence>
<evidence type="ECO:0000256" key="2">
    <source>
        <dbReference type="SAM" id="SignalP"/>
    </source>
</evidence>
<comment type="caution">
    <text evidence="4">The sequence shown here is derived from an EMBL/GenBank/DDBJ whole genome shotgun (WGS) entry which is preliminary data.</text>
</comment>
<reference evidence="4" key="1">
    <citation type="submission" date="2020-09" db="EMBL/GenBank/DDBJ databases">
        <title>Taishania pollutisoli gen. nov., sp. nov., Isolated from Tetrabromobisphenol A-Contaminated Soil.</title>
        <authorList>
            <person name="Chen Q."/>
        </authorList>
    </citation>
    <scope>NUCLEOTIDE SEQUENCE</scope>
    <source>
        <strain evidence="4">CZZ-1</strain>
    </source>
</reference>
<evidence type="ECO:0000313" key="4">
    <source>
        <dbReference type="EMBL" id="MBC9813507.1"/>
    </source>
</evidence>
<dbReference type="InterPro" id="IPR051495">
    <property type="entry name" value="Epithelial_Barrier/Signaling"/>
</dbReference>
<dbReference type="EMBL" id="JACVEL010000011">
    <property type="protein sequence ID" value="MBC9813507.1"/>
    <property type="molecule type" value="Genomic_DNA"/>
</dbReference>
<feature type="compositionally biased region" description="Gly residues" evidence="1">
    <location>
        <begin position="461"/>
        <end position="471"/>
    </location>
</feature>
<feature type="signal peptide" evidence="2">
    <location>
        <begin position="1"/>
        <end position="18"/>
    </location>
</feature>
<feature type="region of interest" description="Disordered" evidence="1">
    <location>
        <begin position="408"/>
        <end position="645"/>
    </location>
</feature>
<feature type="compositionally biased region" description="Low complexity" evidence="1">
    <location>
        <begin position="564"/>
        <end position="598"/>
    </location>
</feature>
<dbReference type="Proteomes" id="UP000652681">
    <property type="component" value="Unassembled WGS sequence"/>
</dbReference>
<dbReference type="Pfam" id="PF00094">
    <property type="entry name" value="VWD"/>
    <property type="match status" value="1"/>
</dbReference>
<dbReference type="PROSITE" id="PS51233">
    <property type="entry name" value="VWFD"/>
    <property type="match status" value="1"/>
</dbReference>
<gene>
    <name evidence="4" type="ORF">H9Y05_13600</name>
</gene>
<dbReference type="InterPro" id="IPR001846">
    <property type="entry name" value="VWF_type-D"/>
</dbReference>
<organism evidence="4 5">
    <name type="scientific">Taishania pollutisoli</name>
    <dbReference type="NCBI Taxonomy" id="2766479"/>
    <lineage>
        <taxon>Bacteria</taxon>
        <taxon>Pseudomonadati</taxon>
        <taxon>Bacteroidota</taxon>
        <taxon>Flavobacteriia</taxon>
        <taxon>Flavobacteriales</taxon>
        <taxon>Crocinitomicaceae</taxon>
        <taxon>Taishania</taxon>
    </lineage>
</organism>
<dbReference type="PANTHER" id="PTHR13802:SF52">
    <property type="entry name" value="MUCIN-4"/>
    <property type="match status" value="1"/>
</dbReference>
<feature type="chain" id="PRO_5035303497" evidence="2">
    <location>
        <begin position="19"/>
        <end position="645"/>
    </location>
</feature>
<accession>A0A8J6TTR3</accession>
<feature type="compositionally biased region" description="Basic and acidic residues" evidence="1">
    <location>
        <begin position="519"/>
        <end position="534"/>
    </location>
</feature>
<feature type="compositionally biased region" description="Polar residues" evidence="1">
    <location>
        <begin position="84"/>
        <end position="119"/>
    </location>
</feature>
<keyword evidence="5" id="KW-1185">Reference proteome</keyword>
<feature type="compositionally biased region" description="Basic and acidic residues" evidence="1">
    <location>
        <begin position="475"/>
        <end position="501"/>
    </location>
</feature>
<feature type="domain" description="VWFD" evidence="3">
    <location>
        <begin position="135"/>
        <end position="330"/>
    </location>
</feature>
<feature type="region of interest" description="Disordered" evidence="1">
    <location>
        <begin position="84"/>
        <end position="121"/>
    </location>
</feature>
<proteinExistence type="predicted"/>
<dbReference type="RefSeq" id="WP_216714599.1">
    <property type="nucleotide sequence ID" value="NZ_JACVEL010000011.1"/>
</dbReference>
<evidence type="ECO:0000313" key="5">
    <source>
        <dbReference type="Proteomes" id="UP000652681"/>
    </source>
</evidence>
<evidence type="ECO:0000256" key="1">
    <source>
        <dbReference type="SAM" id="MobiDB-lite"/>
    </source>
</evidence>
<keyword evidence="2" id="KW-0732">Signal</keyword>